<dbReference type="Proteomes" id="UP000827976">
    <property type="component" value="Chromosome 13"/>
</dbReference>
<evidence type="ECO:0000313" key="1">
    <source>
        <dbReference type="EMBL" id="KAH7665238.1"/>
    </source>
</evidence>
<sequence>MVLKHNKRPFGAEESCQPTCKHNIRRLNCGGRLASFAGISSFIDGGGKETASQLQGESRVEGYPHITCSVSKDEKQKTTGFAVVPKDHSSNGCYNTSSLLGGNSCDIVRPEYGRQILCEDLSFQLGCAEFDQDFQLHLFSEILPVNSIHERSLVSAHPVSTCEEMPADDTNLSGPPSLSWHTFNAHEGPIPLELPGGACFFPYFEDDHQMFECKLLEEINSSVPSYPYQKPVATGPKHQADIPVWRPDEFQSYVGNSDDSGDTPADDNPSSTLSVSWQTCNTFDECSRLESPVGASFIPYFEDDLRIDGHNHHEETCSWPLDYHERKPVAIGPHHQADIPVCGLSEFENSVGHSDDSVSSASNSVDLSSSSAYLVSEEDSSDKWIGVCILPMPDYGTLSLEVKGRSHRNLCNCLDMGSVRCVKQHVVESREKLEQALGHEKFMMLGFGNMGEVVAQKWSTEEEQTFREVVMANPASLGKNFWDDLRHVFISRSSKELISYYFNVFMLHKRAEQNRMDPMNADSDNDEWEESNESVAGDGEEDSVVESPHDGDNVTYNDGDATDVHEVIVDLYTCDGHDDGSWDVPENHNSNKLQPMSDAYLSDKNFNKGVEEQDVEDDLFSSYDGEQSGADI</sequence>
<proteinExistence type="predicted"/>
<dbReference type="EMBL" id="CM037023">
    <property type="protein sequence ID" value="KAH7665238.1"/>
    <property type="molecule type" value="Genomic_DNA"/>
</dbReference>
<keyword evidence="2" id="KW-1185">Reference proteome</keyword>
<evidence type="ECO:0000313" key="2">
    <source>
        <dbReference type="Proteomes" id="UP000827976"/>
    </source>
</evidence>
<name>A0ACB7UWQ7_DIOAL</name>
<reference evidence="2" key="1">
    <citation type="journal article" date="2022" name="Nat. Commun.">
        <title>Chromosome evolution and the genetic basis of agronomically important traits in greater yam.</title>
        <authorList>
            <person name="Bredeson J.V."/>
            <person name="Lyons J.B."/>
            <person name="Oniyinde I.O."/>
            <person name="Okereke N.R."/>
            <person name="Kolade O."/>
            <person name="Nnabue I."/>
            <person name="Nwadili C.O."/>
            <person name="Hribova E."/>
            <person name="Parker M."/>
            <person name="Nwogha J."/>
            <person name="Shu S."/>
            <person name="Carlson J."/>
            <person name="Kariba R."/>
            <person name="Muthemba S."/>
            <person name="Knop K."/>
            <person name="Barton G.J."/>
            <person name="Sherwood A.V."/>
            <person name="Lopez-Montes A."/>
            <person name="Asiedu R."/>
            <person name="Jamnadass R."/>
            <person name="Muchugi A."/>
            <person name="Goodstein D."/>
            <person name="Egesi C.N."/>
            <person name="Featherston J."/>
            <person name="Asfaw A."/>
            <person name="Simpson G.G."/>
            <person name="Dolezel J."/>
            <person name="Hendre P.S."/>
            <person name="Van Deynze A."/>
            <person name="Kumar P.L."/>
            <person name="Obidiegwu J.E."/>
            <person name="Bhattacharjee R."/>
            <person name="Rokhsar D.S."/>
        </authorList>
    </citation>
    <scope>NUCLEOTIDE SEQUENCE [LARGE SCALE GENOMIC DNA]</scope>
    <source>
        <strain evidence="2">cv. TDa95/00328</strain>
    </source>
</reference>
<protein>
    <submittedName>
        <fullName evidence="1">NAD(P)-binding domain-containing protein</fullName>
    </submittedName>
</protein>
<organism evidence="1 2">
    <name type="scientific">Dioscorea alata</name>
    <name type="common">Purple yam</name>
    <dbReference type="NCBI Taxonomy" id="55571"/>
    <lineage>
        <taxon>Eukaryota</taxon>
        <taxon>Viridiplantae</taxon>
        <taxon>Streptophyta</taxon>
        <taxon>Embryophyta</taxon>
        <taxon>Tracheophyta</taxon>
        <taxon>Spermatophyta</taxon>
        <taxon>Magnoliopsida</taxon>
        <taxon>Liliopsida</taxon>
        <taxon>Dioscoreales</taxon>
        <taxon>Dioscoreaceae</taxon>
        <taxon>Dioscorea</taxon>
    </lineage>
</organism>
<accession>A0ACB7UWQ7</accession>
<gene>
    <name evidence="1" type="ORF">IHE45_13G020100</name>
</gene>
<comment type="caution">
    <text evidence="1">The sequence shown here is derived from an EMBL/GenBank/DDBJ whole genome shotgun (WGS) entry which is preliminary data.</text>
</comment>